<dbReference type="HAMAP" id="MF_00073">
    <property type="entry name" value="NusB"/>
    <property type="match status" value="1"/>
</dbReference>
<accession>A0ABV0BD85</accession>
<dbReference type="InterPro" id="IPR011605">
    <property type="entry name" value="NusB_fam"/>
</dbReference>
<dbReference type="Proteomes" id="UP001427805">
    <property type="component" value="Unassembled WGS sequence"/>
</dbReference>
<dbReference type="PANTHER" id="PTHR11078:SF3">
    <property type="entry name" value="ANTITERMINATION NUSB DOMAIN-CONTAINING PROTEIN"/>
    <property type="match status" value="1"/>
</dbReference>
<dbReference type="PANTHER" id="PTHR11078">
    <property type="entry name" value="N UTILIZATION SUBSTANCE PROTEIN B-RELATED"/>
    <property type="match status" value="1"/>
</dbReference>
<evidence type="ECO:0000256" key="6">
    <source>
        <dbReference type="HAMAP-Rule" id="MF_00073"/>
    </source>
</evidence>
<keyword evidence="2 6" id="KW-0889">Transcription antitermination</keyword>
<evidence type="ECO:0000256" key="3">
    <source>
        <dbReference type="ARBA" id="ARBA00022884"/>
    </source>
</evidence>
<dbReference type="EMBL" id="JBDIZK010000014">
    <property type="protein sequence ID" value="MEN3749510.1"/>
    <property type="molecule type" value="Genomic_DNA"/>
</dbReference>
<dbReference type="NCBIfam" id="TIGR01951">
    <property type="entry name" value="nusB"/>
    <property type="match status" value="1"/>
</dbReference>
<keyword evidence="4 6" id="KW-0805">Transcription regulation</keyword>
<dbReference type="RefSeq" id="WP_346248554.1">
    <property type="nucleotide sequence ID" value="NZ_JBDIZK010000014.1"/>
</dbReference>
<evidence type="ECO:0000256" key="2">
    <source>
        <dbReference type="ARBA" id="ARBA00022814"/>
    </source>
</evidence>
<dbReference type="Gene3D" id="1.10.940.10">
    <property type="entry name" value="NusB-like"/>
    <property type="match status" value="1"/>
</dbReference>
<dbReference type="InterPro" id="IPR006027">
    <property type="entry name" value="NusB_RsmB_TIM44"/>
</dbReference>
<gene>
    <name evidence="6 8" type="primary">nusB</name>
    <name evidence="8" type="ORF">TPR58_20210</name>
</gene>
<reference evidence="8 9" key="1">
    <citation type="submission" date="2024-05" db="EMBL/GenBank/DDBJ databases">
        <title>Sphingomonas sp. HF-S3 16S ribosomal RNA gene Genome sequencing and assembly.</title>
        <authorList>
            <person name="Lee H."/>
        </authorList>
    </citation>
    <scope>NUCLEOTIDE SEQUENCE [LARGE SCALE GENOMIC DNA]</scope>
    <source>
        <strain evidence="8 9">HF-S3</strain>
    </source>
</reference>
<evidence type="ECO:0000313" key="8">
    <source>
        <dbReference type="EMBL" id="MEN3749510.1"/>
    </source>
</evidence>
<evidence type="ECO:0000259" key="7">
    <source>
        <dbReference type="Pfam" id="PF01029"/>
    </source>
</evidence>
<name>A0ABV0BD85_9SPHN</name>
<dbReference type="SUPFAM" id="SSF48013">
    <property type="entry name" value="NusB-like"/>
    <property type="match status" value="1"/>
</dbReference>
<dbReference type="Pfam" id="PF01029">
    <property type="entry name" value="NusB"/>
    <property type="match status" value="1"/>
</dbReference>
<organism evidence="8 9">
    <name type="scientific">Sphingomonas rustica</name>
    <dbReference type="NCBI Taxonomy" id="3103142"/>
    <lineage>
        <taxon>Bacteria</taxon>
        <taxon>Pseudomonadati</taxon>
        <taxon>Pseudomonadota</taxon>
        <taxon>Alphaproteobacteria</taxon>
        <taxon>Sphingomonadales</taxon>
        <taxon>Sphingomonadaceae</taxon>
        <taxon>Sphingomonas</taxon>
    </lineage>
</organism>
<evidence type="ECO:0000313" key="9">
    <source>
        <dbReference type="Proteomes" id="UP001427805"/>
    </source>
</evidence>
<evidence type="ECO:0000256" key="4">
    <source>
        <dbReference type="ARBA" id="ARBA00023015"/>
    </source>
</evidence>
<evidence type="ECO:0000256" key="1">
    <source>
        <dbReference type="ARBA" id="ARBA00005952"/>
    </source>
</evidence>
<evidence type="ECO:0000256" key="5">
    <source>
        <dbReference type="ARBA" id="ARBA00023163"/>
    </source>
</evidence>
<proteinExistence type="inferred from homology"/>
<feature type="domain" description="NusB/RsmB/TIM44" evidence="7">
    <location>
        <begin position="15"/>
        <end position="149"/>
    </location>
</feature>
<sequence length="153" mass="17258">MPSPTAKSRSKARSASRLAAVQALYQLEMEKPALPHLLHEFHQHRLGATIEDVEYAEADVTFFDDIVKGVFARREEIDALIAAKLADDWSFDRLDKPMRQILRAGAYELIARKDVPVGAVINEYLDVTDAFYDRREKGFVNGLLDALAKEVRA</sequence>
<comment type="caution">
    <text evidence="8">The sequence shown here is derived from an EMBL/GenBank/DDBJ whole genome shotgun (WGS) entry which is preliminary data.</text>
</comment>
<keyword evidence="3 6" id="KW-0694">RNA-binding</keyword>
<keyword evidence="9" id="KW-1185">Reference proteome</keyword>
<protein>
    <recommendedName>
        <fullName evidence="6">Transcription antitermination protein NusB</fullName>
    </recommendedName>
    <alternativeName>
        <fullName evidence="6">Antitermination factor NusB</fullName>
    </alternativeName>
</protein>
<keyword evidence="5 6" id="KW-0804">Transcription</keyword>
<comment type="similarity">
    <text evidence="1 6">Belongs to the NusB family.</text>
</comment>
<dbReference type="InterPro" id="IPR035926">
    <property type="entry name" value="NusB-like_sf"/>
</dbReference>
<comment type="function">
    <text evidence="6">Involved in transcription antitermination. Required for transcription of ribosomal RNA (rRNA) genes. Binds specifically to the boxA antiterminator sequence of the ribosomal RNA (rrn) operons.</text>
</comment>